<dbReference type="Pfam" id="PF01978">
    <property type="entry name" value="TrmB"/>
    <property type="match status" value="1"/>
</dbReference>
<dbReference type="InterPro" id="IPR036390">
    <property type="entry name" value="WH_DNA-bd_sf"/>
</dbReference>
<dbReference type="Gene3D" id="1.10.10.10">
    <property type="entry name" value="Winged helix-like DNA-binding domain superfamily/Winged helix DNA-binding domain"/>
    <property type="match status" value="1"/>
</dbReference>
<evidence type="ECO:0000313" key="5">
    <source>
        <dbReference type="Proteomes" id="UP000766904"/>
    </source>
</evidence>
<comment type="similarity">
    <text evidence="1">Belongs to the transcriptional regulator TrmB family.</text>
</comment>
<dbReference type="EMBL" id="PHNJ01000015">
    <property type="protein sequence ID" value="TYL36749.1"/>
    <property type="molecule type" value="Genomic_DNA"/>
</dbReference>
<name>A0A8J8Q304_9EURY</name>
<feature type="domain" description="Transcription regulator TrmB C-terminal" evidence="3">
    <location>
        <begin position="111"/>
        <end position="349"/>
    </location>
</feature>
<dbReference type="CDD" id="cd09124">
    <property type="entry name" value="PLDc_like_TrmB_middle"/>
    <property type="match status" value="1"/>
</dbReference>
<dbReference type="InterPro" id="IPR021586">
    <property type="entry name" value="Tscrpt_reg_TrmB_C"/>
</dbReference>
<accession>A0A8J8Q304</accession>
<dbReference type="InterPro" id="IPR002831">
    <property type="entry name" value="Tscrpt_reg_TrmB_N"/>
</dbReference>
<gene>
    <name evidence="4" type="ORF">CV102_20970</name>
</gene>
<organism evidence="4 5">
    <name type="scientific">Natronococcus pandeyae</name>
    <dbReference type="NCBI Taxonomy" id="2055836"/>
    <lineage>
        <taxon>Archaea</taxon>
        <taxon>Methanobacteriati</taxon>
        <taxon>Methanobacteriota</taxon>
        <taxon>Stenosarchaea group</taxon>
        <taxon>Halobacteria</taxon>
        <taxon>Halobacteriales</taxon>
        <taxon>Natrialbaceae</taxon>
        <taxon>Natronococcus</taxon>
    </lineage>
</organism>
<dbReference type="InterPro" id="IPR036388">
    <property type="entry name" value="WH-like_DNA-bd_sf"/>
</dbReference>
<dbReference type="RefSeq" id="WP_148859953.1">
    <property type="nucleotide sequence ID" value="NZ_PHNJ01000015.1"/>
</dbReference>
<reference evidence="4" key="1">
    <citation type="submission" date="2017-11" db="EMBL/GenBank/DDBJ databases">
        <authorList>
            <person name="Kajale S.C."/>
            <person name="Sharma A."/>
        </authorList>
    </citation>
    <scope>NUCLEOTIDE SEQUENCE</scope>
    <source>
        <strain evidence="4">LS1_42</strain>
    </source>
</reference>
<dbReference type="InterPro" id="IPR051797">
    <property type="entry name" value="TrmB-like"/>
</dbReference>
<sequence>MDRERLRQALEHAGLTSYQADAYLTLLDLGSAPAVEVGRKSSVPVSQIYDVLRDLEAREYIETMEQEKLHAKPRQPDVVFEEMTTQGQLLVDAAEEIDKRYQQPSSMDYRLSVTKHPETVVKHAIELVEEATIVVDIAATFEQLEEMIPELRTARERGVVVRATGYTSTDAVPIDTEALDGAISELRVCSIPGPFLVTIDRHRTCFAPNTRSDETYGVLIHDRILPFIFHWYFLTCLWNLYPTVYLDDPKTVTYVTIEEFFCDFYGLVQDGYQLDVRIRGADVETDSETTVTGSVESMQYTWMHRDDQHPSLTELGAYTIMTVDTGEELVSVGGWGAVFEDIEARRIDLVGIDGELERHE</sequence>
<evidence type="ECO:0000259" key="3">
    <source>
        <dbReference type="Pfam" id="PF11495"/>
    </source>
</evidence>
<proteinExistence type="inferred from homology"/>
<evidence type="ECO:0000313" key="4">
    <source>
        <dbReference type="EMBL" id="TYL36749.1"/>
    </source>
</evidence>
<dbReference type="PANTHER" id="PTHR34293:SF1">
    <property type="entry name" value="HTH-TYPE TRANSCRIPTIONAL REGULATOR TRMBL2"/>
    <property type="match status" value="1"/>
</dbReference>
<dbReference type="Proteomes" id="UP000766904">
    <property type="component" value="Unassembled WGS sequence"/>
</dbReference>
<feature type="domain" description="Transcription regulator TrmB N-terminal" evidence="2">
    <location>
        <begin position="10"/>
        <end position="68"/>
    </location>
</feature>
<dbReference type="SUPFAM" id="SSF159071">
    <property type="entry name" value="TrmB C-terminal domain-like"/>
    <property type="match status" value="1"/>
</dbReference>
<protein>
    <submittedName>
        <fullName evidence="4">Transcriptional regulator TrmB</fullName>
    </submittedName>
</protein>
<dbReference type="Pfam" id="PF11495">
    <property type="entry name" value="Regulator_TrmB"/>
    <property type="match status" value="1"/>
</dbReference>
<dbReference type="PANTHER" id="PTHR34293">
    <property type="entry name" value="HTH-TYPE TRANSCRIPTIONAL REGULATOR TRMBL2"/>
    <property type="match status" value="1"/>
</dbReference>
<dbReference type="AlphaFoldDB" id="A0A8J8Q304"/>
<evidence type="ECO:0000256" key="1">
    <source>
        <dbReference type="ARBA" id="ARBA00007287"/>
    </source>
</evidence>
<dbReference type="SUPFAM" id="SSF46785">
    <property type="entry name" value="Winged helix' DNA-binding domain"/>
    <property type="match status" value="1"/>
</dbReference>
<keyword evidence="5" id="KW-1185">Reference proteome</keyword>
<evidence type="ECO:0000259" key="2">
    <source>
        <dbReference type="Pfam" id="PF01978"/>
    </source>
</evidence>
<dbReference type="OrthoDB" id="96194at2157"/>
<comment type="caution">
    <text evidence="4">The sequence shown here is derived from an EMBL/GenBank/DDBJ whole genome shotgun (WGS) entry which is preliminary data.</text>
</comment>